<feature type="domain" description="Amidase" evidence="2">
    <location>
        <begin position="60"/>
        <end position="329"/>
    </location>
</feature>
<evidence type="ECO:0000259" key="2">
    <source>
        <dbReference type="Pfam" id="PF01425"/>
    </source>
</evidence>
<name>A0ABQ3LBS8_9SPHN</name>
<sequence>MDEQTAVAPAKAGAAGSEAPDSHHGRTTPASAGVTAVRSALQTAAAIRSGETTALAECDAAIARIEAGDGEINAVVVRDFDRARDAARAIDAGPKDATSVLLGVPMTVKESFDVAGLVSCWGFAEHADFVATEDAVQVTRLKQAGAVILGKTNVPVALADLQTNNPVYGRTRNPIDPHRVPGGSSGGAAAALAAGFVAVEIGSDIGGSIRLPAAFCGVWGHKPTYNALNAFGHNFPRTQSCGVALNVAGPLARDPDDLEALFGVMGGDALARPAPRGAGEWRILLLPEHPLAPSQASIQEAIAAVGAAFRAEGAQVDDASALLPDLVAQHGAYIHMLLVAMARGAPMDGGQPLPLPDWFTLVDAQAKSRRDWARLFGAYDAVIAPAWGTTAYHHDDTPLATRIAMIDGVDTQAALQMAYPGLATFPMLPATSVRIGTDPDGLPIGVQVIADYNRDFTAIAVARAAHALMRS</sequence>
<gene>
    <name evidence="3" type="primary">amiE</name>
    <name evidence="3" type="ORF">GCM10008023_09010</name>
</gene>
<comment type="caution">
    <text evidence="3">The sequence shown here is derived from an EMBL/GenBank/DDBJ whole genome shotgun (WGS) entry which is preliminary data.</text>
</comment>
<dbReference type="RefSeq" id="WP_189675257.1">
    <property type="nucleotide sequence ID" value="NZ_BNAQ01000001.1"/>
</dbReference>
<feature type="compositionally biased region" description="Low complexity" evidence="1">
    <location>
        <begin position="1"/>
        <end position="19"/>
    </location>
</feature>
<evidence type="ECO:0000256" key="1">
    <source>
        <dbReference type="SAM" id="MobiDB-lite"/>
    </source>
</evidence>
<evidence type="ECO:0000313" key="3">
    <source>
        <dbReference type="EMBL" id="GHH10767.1"/>
    </source>
</evidence>
<dbReference type="InterPro" id="IPR023631">
    <property type="entry name" value="Amidase_dom"/>
</dbReference>
<accession>A0ABQ3LBS8</accession>
<keyword evidence="4" id="KW-1185">Reference proteome</keyword>
<organism evidence="3 4">
    <name type="scientific">Sphingomonas glacialis</name>
    <dbReference type="NCBI Taxonomy" id="658225"/>
    <lineage>
        <taxon>Bacteria</taxon>
        <taxon>Pseudomonadati</taxon>
        <taxon>Pseudomonadota</taxon>
        <taxon>Alphaproteobacteria</taxon>
        <taxon>Sphingomonadales</taxon>
        <taxon>Sphingomonadaceae</taxon>
        <taxon>Sphingomonas</taxon>
    </lineage>
</organism>
<dbReference type="InterPro" id="IPR036928">
    <property type="entry name" value="AS_sf"/>
</dbReference>
<dbReference type="InterPro" id="IPR052739">
    <property type="entry name" value="FAAH2"/>
</dbReference>
<dbReference type="PANTHER" id="PTHR43372:SF4">
    <property type="entry name" value="FATTY-ACID AMIDE HYDROLASE 2"/>
    <property type="match status" value="1"/>
</dbReference>
<feature type="region of interest" description="Disordered" evidence="1">
    <location>
        <begin position="1"/>
        <end position="34"/>
    </location>
</feature>
<dbReference type="SUPFAM" id="SSF75304">
    <property type="entry name" value="Amidase signature (AS) enzymes"/>
    <property type="match status" value="1"/>
</dbReference>
<protein>
    <submittedName>
        <fullName evidence="3">Amidase</fullName>
    </submittedName>
</protein>
<dbReference type="PANTHER" id="PTHR43372">
    <property type="entry name" value="FATTY-ACID AMIDE HYDROLASE"/>
    <property type="match status" value="1"/>
</dbReference>
<evidence type="ECO:0000313" key="4">
    <source>
        <dbReference type="Proteomes" id="UP000652430"/>
    </source>
</evidence>
<dbReference type="Proteomes" id="UP000652430">
    <property type="component" value="Unassembled WGS sequence"/>
</dbReference>
<dbReference type="Pfam" id="PF01425">
    <property type="entry name" value="Amidase"/>
    <property type="match status" value="2"/>
</dbReference>
<dbReference type="Gene3D" id="3.90.1300.10">
    <property type="entry name" value="Amidase signature (AS) domain"/>
    <property type="match status" value="1"/>
</dbReference>
<feature type="domain" description="Amidase" evidence="2">
    <location>
        <begin position="365"/>
        <end position="456"/>
    </location>
</feature>
<reference evidence="4" key="1">
    <citation type="journal article" date="2019" name="Int. J. Syst. Evol. Microbiol.">
        <title>The Global Catalogue of Microorganisms (GCM) 10K type strain sequencing project: providing services to taxonomists for standard genome sequencing and annotation.</title>
        <authorList>
            <consortium name="The Broad Institute Genomics Platform"/>
            <consortium name="The Broad Institute Genome Sequencing Center for Infectious Disease"/>
            <person name="Wu L."/>
            <person name="Ma J."/>
        </authorList>
    </citation>
    <scope>NUCLEOTIDE SEQUENCE [LARGE SCALE GENOMIC DNA]</scope>
    <source>
        <strain evidence="4">CGMCC 1.8957</strain>
    </source>
</reference>
<proteinExistence type="predicted"/>
<dbReference type="EMBL" id="BNAQ01000001">
    <property type="protein sequence ID" value="GHH10767.1"/>
    <property type="molecule type" value="Genomic_DNA"/>
</dbReference>